<keyword evidence="2" id="KW-1185">Reference proteome</keyword>
<name>A0ABX5HH53_ESCAL</name>
<proteinExistence type="predicted"/>
<dbReference type="Proteomes" id="UP000240382">
    <property type="component" value="Unassembled WGS sequence"/>
</dbReference>
<dbReference type="EMBL" id="PYQT01000012">
    <property type="protein sequence ID" value="PSY41718.1"/>
    <property type="molecule type" value="Genomic_DNA"/>
</dbReference>
<sequence>MVPCHSLFFEYPSLARFYRLCFTARGSTTSIKQIKTKTPLHGQWCLIVIEDWLLSIIFQRGVFCQLGYLSRWFCHLQ</sequence>
<comment type="caution">
    <text evidence="1">The sequence shown here is derived from an EMBL/GenBank/DDBJ whole genome shotgun (WGS) entry which is preliminary data.</text>
</comment>
<protein>
    <submittedName>
        <fullName evidence="1">Uncharacterized protein</fullName>
    </submittedName>
</protein>
<evidence type="ECO:0000313" key="2">
    <source>
        <dbReference type="Proteomes" id="UP000240382"/>
    </source>
</evidence>
<reference evidence="1 2" key="1">
    <citation type="submission" date="2018-03" db="EMBL/GenBank/DDBJ databases">
        <title>Whole Genome Sequencing of Escherichia coli isolates from wildlife.</title>
        <authorList>
            <person name="Whitehouse C.A."/>
            <person name="Lacher D.W."/>
            <person name="Mammel M.K."/>
            <person name="Barnaba T."/>
            <person name="Lorch J.M."/>
        </authorList>
    </citation>
    <scope>NUCLEOTIDE SEQUENCE [LARGE SCALE GENOMIC DNA]</scope>
    <source>
        <strain evidence="1 2">20507-2</strain>
    </source>
</reference>
<organism evidence="1 2">
    <name type="scientific">Escherichia albertii</name>
    <dbReference type="NCBI Taxonomy" id="208962"/>
    <lineage>
        <taxon>Bacteria</taxon>
        <taxon>Pseudomonadati</taxon>
        <taxon>Pseudomonadota</taxon>
        <taxon>Gammaproteobacteria</taxon>
        <taxon>Enterobacterales</taxon>
        <taxon>Enterobacteriaceae</taxon>
        <taxon>Escherichia</taxon>
    </lineage>
</organism>
<evidence type="ECO:0000313" key="1">
    <source>
        <dbReference type="EMBL" id="PSY41718.1"/>
    </source>
</evidence>
<accession>A0ABX5HH53</accession>
<gene>
    <name evidence="1" type="ORF">C7B09_12445</name>
</gene>